<dbReference type="InterPro" id="IPR000355">
    <property type="entry name" value="Chemokine_rcpt"/>
</dbReference>
<evidence type="ECO:0000256" key="2">
    <source>
        <dbReference type="ARBA" id="ARBA00022475"/>
    </source>
</evidence>
<name>A0ABD1JIG6_9TELE</name>
<evidence type="ECO:0000256" key="8">
    <source>
        <dbReference type="ARBA" id="ARBA00023224"/>
    </source>
</evidence>
<keyword evidence="13" id="KW-1185">Reference proteome</keyword>
<dbReference type="PRINTS" id="PR00657">
    <property type="entry name" value="CCCHEMOKINER"/>
</dbReference>
<keyword evidence="4 10" id="KW-1133">Transmembrane helix</keyword>
<evidence type="ECO:0000256" key="9">
    <source>
        <dbReference type="RuleBase" id="RU000688"/>
    </source>
</evidence>
<feature type="transmembrane region" description="Helical" evidence="10">
    <location>
        <begin position="300"/>
        <end position="320"/>
    </location>
</feature>
<dbReference type="GO" id="GO:0005886">
    <property type="term" value="C:plasma membrane"/>
    <property type="evidence" value="ECO:0007669"/>
    <property type="project" value="UniProtKB-SubCell"/>
</dbReference>
<evidence type="ECO:0000256" key="4">
    <source>
        <dbReference type="ARBA" id="ARBA00022989"/>
    </source>
</evidence>
<sequence length="362" mass="41365">MVDFFMVLVHSTDFVGHNRDPHENIKMADEEYVSSTAEYDYSGATPVSPCMKDEVHMFSASFLPRFYYVIFTLSILGNGLVLFVIIKFERIRTVTNIFLVNLVGSNLVFTFSLPFWAAYHAGEWNFGTPLCKLVAMATYVGFRSSVLFLTLLTVDRYLAVVHALAVSQHRKGWYAVVASGLVWLTCGLAGVAPLLRYEVSIHWKAGWMCKDERDPAWSYFDIYLHFVAFFVLPLVVVVYCYVRIMITVVSTQISGKHRTLRIVFTILLLFFICWTPQSIMQLVNLHKRLDCNDSVDYANYITNNIACLYFCINPVFYTFLGRKFQNYARKLIIGYVPCLKSHLSVAATSRSLSHRSPPSSEN</sequence>
<evidence type="ECO:0000256" key="10">
    <source>
        <dbReference type="SAM" id="Phobius"/>
    </source>
</evidence>
<feature type="domain" description="G-protein coupled receptors family 1 profile" evidence="11">
    <location>
        <begin position="77"/>
        <end position="317"/>
    </location>
</feature>
<dbReference type="InterPro" id="IPR000276">
    <property type="entry name" value="GPCR_Rhodpsn"/>
</dbReference>
<dbReference type="Gene3D" id="1.20.1070.10">
    <property type="entry name" value="Rhodopsin 7-helix transmembrane proteins"/>
    <property type="match status" value="1"/>
</dbReference>
<keyword evidence="5 9" id="KW-0297">G-protein coupled receptor</keyword>
<evidence type="ECO:0000256" key="7">
    <source>
        <dbReference type="ARBA" id="ARBA00023170"/>
    </source>
</evidence>
<proteinExistence type="inferred from homology"/>
<feature type="transmembrane region" description="Helical" evidence="10">
    <location>
        <begin position="262"/>
        <end position="280"/>
    </location>
</feature>
<evidence type="ECO:0000256" key="3">
    <source>
        <dbReference type="ARBA" id="ARBA00022692"/>
    </source>
</evidence>
<organism evidence="12 13">
    <name type="scientific">Coilia grayii</name>
    <name type="common">Gray's grenadier anchovy</name>
    <dbReference type="NCBI Taxonomy" id="363190"/>
    <lineage>
        <taxon>Eukaryota</taxon>
        <taxon>Metazoa</taxon>
        <taxon>Chordata</taxon>
        <taxon>Craniata</taxon>
        <taxon>Vertebrata</taxon>
        <taxon>Euteleostomi</taxon>
        <taxon>Actinopterygii</taxon>
        <taxon>Neopterygii</taxon>
        <taxon>Teleostei</taxon>
        <taxon>Clupei</taxon>
        <taxon>Clupeiformes</taxon>
        <taxon>Clupeoidei</taxon>
        <taxon>Engraulidae</taxon>
        <taxon>Coilinae</taxon>
        <taxon>Coilia</taxon>
    </lineage>
</organism>
<dbReference type="Pfam" id="PF00001">
    <property type="entry name" value="7tm_1"/>
    <property type="match status" value="1"/>
</dbReference>
<protein>
    <recommendedName>
        <fullName evidence="11">G-protein coupled receptors family 1 profile domain-containing protein</fullName>
    </recommendedName>
</protein>
<feature type="transmembrane region" description="Helical" evidence="10">
    <location>
        <begin position="66"/>
        <end position="86"/>
    </location>
</feature>
<dbReference type="AlphaFoldDB" id="A0ABD1JIG6"/>
<reference evidence="12 13" key="1">
    <citation type="submission" date="2024-09" db="EMBL/GenBank/DDBJ databases">
        <title>A chromosome-level genome assembly of Gray's grenadier anchovy, Coilia grayii.</title>
        <authorList>
            <person name="Fu Z."/>
        </authorList>
    </citation>
    <scope>NUCLEOTIDE SEQUENCE [LARGE SCALE GENOMIC DNA]</scope>
    <source>
        <strain evidence="12">G4</strain>
        <tissue evidence="12">Muscle</tissue>
    </source>
</reference>
<dbReference type="PROSITE" id="PS50262">
    <property type="entry name" value="G_PROTEIN_RECEP_F1_2"/>
    <property type="match status" value="1"/>
</dbReference>
<dbReference type="SUPFAM" id="SSF81321">
    <property type="entry name" value="Family A G protein-coupled receptor-like"/>
    <property type="match status" value="1"/>
</dbReference>
<keyword evidence="7 9" id="KW-0675">Receptor</keyword>
<gene>
    <name evidence="12" type="ORF">ACEWY4_019246</name>
</gene>
<dbReference type="PANTHER" id="PTHR10489">
    <property type="entry name" value="CELL ADHESION MOLECULE"/>
    <property type="match status" value="1"/>
</dbReference>
<keyword evidence="6 10" id="KW-0472">Membrane</keyword>
<dbReference type="EMBL" id="JBHFQA010000016">
    <property type="protein sequence ID" value="KAL2085926.1"/>
    <property type="molecule type" value="Genomic_DNA"/>
</dbReference>
<dbReference type="PANTHER" id="PTHR10489:SF922">
    <property type="entry name" value="C-C CHEMOKINE RECEPTOR FAMILY-LIKE-RELATED"/>
    <property type="match status" value="1"/>
</dbReference>
<dbReference type="Proteomes" id="UP001591681">
    <property type="component" value="Unassembled WGS sequence"/>
</dbReference>
<dbReference type="InterPro" id="IPR017452">
    <property type="entry name" value="GPCR_Rhodpsn_7TM"/>
</dbReference>
<feature type="transmembrane region" description="Helical" evidence="10">
    <location>
        <begin position="222"/>
        <end position="242"/>
    </location>
</feature>
<evidence type="ECO:0000256" key="5">
    <source>
        <dbReference type="ARBA" id="ARBA00023040"/>
    </source>
</evidence>
<feature type="transmembrane region" description="Helical" evidence="10">
    <location>
        <begin position="173"/>
        <end position="195"/>
    </location>
</feature>
<feature type="transmembrane region" description="Helical" evidence="10">
    <location>
        <begin position="133"/>
        <end position="152"/>
    </location>
</feature>
<comment type="subcellular location">
    <subcellularLocation>
        <location evidence="1">Cell membrane</location>
        <topology evidence="1">Multi-pass membrane protein</topology>
    </subcellularLocation>
</comment>
<evidence type="ECO:0000259" key="11">
    <source>
        <dbReference type="PROSITE" id="PS50262"/>
    </source>
</evidence>
<comment type="similarity">
    <text evidence="9">Belongs to the G-protein coupled receptor 1 family.</text>
</comment>
<evidence type="ECO:0000256" key="6">
    <source>
        <dbReference type="ARBA" id="ARBA00023136"/>
    </source>
</evidence>
<dbReference type="InterPro" id="IPR050119">
    <property type="entry name" value="CCR1-9-like"/>
</dbReference>
<keyword evidence="2" id="KW-1003">Cell membrane</keyword>
<keyword evidence="8 9" id="KW-0807">Transducer</keyword>
<evidence type="ECO:0000313" key="12">
    <source>
        <dbReference type="EMBL" id="KAL2085926.1"/>
    </source>
</evidence>
<dbReference type="PRINTS" id="PR00237">
    <property type="entry name" value="GPCRRHODOPSN"/>
</dbReference>
<feature type="transmembrane region" description="Helical" evidence="10">
    <location>
        <begin position="98"/>
        <end position="121"/>
    </location>
</feature>
<comment type="caution">
    <text evidence="12">The sequence shown here is derived from an EMBL/GenBank/DDBJ whole genome shotgun (WGS) entry which is preliminary data.</text>
</comment>
<evidence type="ECO:0000313" key="13">
    <source>
        <dbReference type="Proteomes" id="UP001591681"/>
    </source>
</evidence>
<keyword evidence="3 9" id="KW-0812">Transmembrane</keyword>
<dbReference type="GO" id="GO:0004930">
    <property type="term" value="F:G protein-coupled receptor activity"/>
    <property type="evidence" value="ECO:0007669"/>
    <property type="project" value="UniProtKB-KW"/>
</dbReference>
<evidence type="ECO:0000256" key="1">
    <source>
        <dbReference type="ARBA" id="ARBA00004651"/>
    </source>
</evidence>
<dbReference type="PROSITE" id="PS00237">
    <property type="entry name" value="G_PROTEIN_RECEP_F1_1"/>
    <property type="match status" value="1"/>
</dbReference>
<accession>A0ABD1JIG6</accession>